<dbReference type="Pfam" id="PF00583">
    <property type="entry name" value="Acetyltransf_1"/>
    <property type="match status" value="1"/>
</dbReference>
<proteinExistence type="predicted"/>
<reference evidence="3" key="1">
    <citation type="journal article" date="2019" name="Int. J. Syst. Evol. Microbiol.">
        <title>The Global Catalogue of Microorganisms (GCM) 10K type strain sequencing project: providing services to taxonomists for standard genome sequencing and annotation.</title>
        <authorList>
            <consortium name="The Broad Institute Genomics Platform"/>
            <consortium name="The Broad Institute Genome Sequencing Center for Infectious Disease"/>
            <person name="Wu L."/>
            <person name="Ma J."/>
        </authorList>
    </citation>
    <scope>NUCLEOTIDE SEQUENCE [LARGE SCALE GENOMIC DNA]</scope>
    <source>
        <strain evidence="3">JCM 17938</strain>
    </source>
</reference>
<dbReference type="InterPro" id="IPR016181">
    <property type="entry name" value="Acyl_CoA_acyltransferase"/>
</dbReference>
<evidence type="ECO:0000313" key="2">
    <source>
        <dbReference type="EMBL" id="GAA4614948.1"/>
    </source>
</evidence>
<dbReference type="PANTHER" id="PTHR41700">
    <property type="entry name" value="GCN5-RELATED N-ACETYLTRANSFERASE"/>
    <property type="match status" value="1"/>
</dbReference>
<comment type="caution">
    <text evidence="2">The sequence shown here is derived from an EMBL/GenBank/DDBJ whole genome shotgun (WGS) entry which is preliminary data.</text>
</comment>
<dbReference type="Proteomes" id="UP001500212">
    <property type="component" value="Unassembled WGS sequence"/>
</dbReference>
<dbReference type="Gene3D" id="3.40.630.30">
    <property type="match status" value="1"/>
</dbReference>
<dbReference type="SUPFAM" id="SSF55729">
    <property type="entry name" value="Acyl-CoA N-acyltransferases (Nat)"/>
    <property type="match status" value="1"/>
</dbReference>
<name>A0ABP8TVY7_9ACTN</name>
<accession>A0ABP8TVY7</accession>
<dbReference type="RefSeq" id="WP_345363280.1">
    <property type="nucleotide sequence ID" value="NZ_BAABHJ010000027.1"/>
</dbReference>
<organism evidence="2 3">
    <name type="scientific">Actinoallomurus liliacearum</name>
    <dbReference type="NCBI Taxonomy" id="1080073"/>
    <lineage>
        <taxon>Bacteria</taxon>
        <taxon>Bacillati</taxon>
        <taxon>Actinomycetota</taxon>
        <taxon>Actinomycetes</taxon>
        <taxon>Streptosporangiales</taxon>
        <taxon>Thermomonosporaceae</taxon>
        <taxon>Actinoallomurus</taxon>
    </lineage>
</organism>
<dbReference type="CDD" id="cd04301">
    <property type="entry name" value="NAT_SF"/>
    <property type="match status" value="1"/>
</dbReference>
<protein>
    <recommendedName>
        <fullName evidence="1">N-acetyltransferase domain-containing protein</fullName>
    </recommendedName>
</protein>
<gene>
    <name evidence="2" type="ORF">GCM10023195_65540</name>
</gene>
<feature type="domain" description="N-acetyltransferase" evidence="1">
    <location>
        <begin position="8"/>
        <end position="172"/>
    </location>
</feature>
<keyword evidence="3" id="KW-1185">Reference proteome</keyword>
<dbReference type="InterPro" id="IPR000182">
    <property type="entry name" value="GNAT_dom"/>
</dbReference>
<dbReference type="EMBL" id="BAABHJ010000027">
    <property type="protein sequence ID" value="GAA4614948.1"/>
    <property type="molecule type" value="Genomic_DNA"/>
</dbReference>
<sequence>MQPLSPQLTVRPLTTSAEMRAGVEVYRAAFALTPTDPAVSPRLLAALQRNAGSVIGAFAGDELVGFTYGFLGSEGGTVYHYSQVAAVRPDWQRRGVGRALKFSQRDYVLSGGVTRMRWAFDPVRTHNAHFNLDVLGATGRWFERDFYGVEDIGRDPGMRTDRLIVEWDLLRPAGPPAPTPADTGWGEARQEGEDVLLGAPRDWDALVARDRETSLRVRDDLAAELRRLIDEGYVATSCNTCTADTAVYRFRPAGRARPDGPEGR</sequence>
<evidence type="ECO:0000313" key="3">
    <source>
        <dbReference type="Proteomes" id="UP001500212"/>
    </source>
</evidence>
<dbReference type="InterPro" id="IPR038764">
    <property type="entry name" value="GNAT_N_AcTrfase_prd"/>
</dbReference>
<evidence type="ECO:0000259" key="1">
    <source>
        <dbReference type="PROSITE" id="PS51186"/>
    </source>
</evidence>
<dbReference type="PANTHER" id="PTHR41700:SF1">
    <property type="entry name" value="N-ACETYLTRANSFERASE DOMAIN-CONTAINING PROTEIN"/>
    <property type="match status" value="1"/>
</dbReference>
<dbReference type="PROSITE" id="PS51186">
    <property type="entry name" value="GNAT"/>
    <property type="match status" value="1"/>
</dbReference>